<feature type="domain" description="Globin" evidence="3">
    <location>
        <begin position="75"/>
        <end position="172"/>
    </location>
</feature>
<evidence type="ECO:0000256" key="2">
    <source>
        <dbReference type="SAM" id="MobiDB-lite"/>
    </source>
</evidence>
<keyword evidence="1" id="KW-0813">Transport</keyword>
<dbReference type="InterPro" id="IPR000971">
    <property type="entry name" value="Globin"/>
</dbReference>
<name>A0A7S3YA77_9EUKA</name>
<dbReference type="GO" id="GO:0005344">
    <property type="term" value="F:oxygen carrier activity"/>
    <property type="evidence" value="ECO:0007669"/>
    <property type="project" value="UniProtKB-KW"/>
</dbReference>
<feature type="compositionally biased region" description="Basic and acidic residues" evidence="2">
    <location>
        <begin position="39"/>
        <end position="55"/>
    </location>
</feature>
<dbReference type="AlphaFoldDB" id="A0A7S3YA77"/>
<evidence type="ECO:0000256" key="1">
    <source>
        <dbReference type="RuleBase" id="RU000356"/>
    </source>
</evidence>
<dbReference type="GO" id="GO:0019825">
    <property type="term" value="F:oxygen binding"/>
    <property type="evidence" value="ECO:0007669"/>
    <property type="project" value="InterPro"/>
</dbReference>
<reference evidence="4" key="1">
    <citation type="submission" date="2021-01" db="EMBL/GenBank/DDBJ databases">
        <authorList>
            <person name="Corre E."/>
            <person name="Pelletier E."/>
            <person name="Niang G."/>
            <person name="Scheremetjew M."/>
            <person name="Finn R."/>
            <person name="Kale V."/>
            <person name="Holt S."/>
            <person name="Cochrane G."/>
            <person name="Meng A."/>
            <person name="Brown T."/>
            <person name="Cohen L."/>
        </authorList>
    </citation>
    <scope>NUCLEOTIDE SEQUENCE</scope>
    <source>
        <strain evidence="4">CCCM811</strain>
    </source>
</reference>
<keyword evidence="1" id="KW-0349">Heme</keyword>
<dbReference type="InterPro" id="IPR012292">
    <property type="entry name" value="Globin/Proto"/>
</dbReference>
<proteinExistence type="inferred from homology"/>
<sequence>MGSEASSPAARYRKELLKLSWRLVLTVQEQAKSAQESNEASRHSALRDDGKSEISRQDTNLMPATVIVRPFHEDFMTQFFKYCPDLKTKFPSDTTLVSKMIQSFISNAIESRDVGKLGRNFARRHRKYSLKDEHFEGFASALVDTIQTRIGKFGTIELIKIWRSVTEDIVKSMQKEYNKMMR</sequence>
<feature type="region of interest" description="Disordered" evidence="2">
    <location>
        <begin position="32"/>
        <end position="55"/>
    </location>
</feature>
<dbReference type="InterPro" id="IPR044399">
    <property type="entry name" value="Mb-like_M"/>
</dbReference>
<keyword evidence="1" id="KW-0561">Oxygen transport</keyword>
<accession>A0A7S3YA77</accession>
<dbReference type="CDD" id="cd01040">
    <property type="entry name" value="Mb-like"/>
    <property type="match status" value="1"/>
</dbReference>
<evidence type="ECO:0000259" key="3">
    <source>
        <dbReference type="Pfam" id="PF00042"/>
    </source>
</evidence>
<keyword evidence="1" id="KW-0479">Metal-binding</keyword>
<dbReference type="Gene3D" id="1.10.490.10">
    <property type="entry name" value="Globins"/>
    <property type="match status" value="1"/>
</dbReference>
<organism evidence="4">
    <name type="scientific">Lotharella globosa</name>
    <dbReference type="NCBI Taxonomy" id="91324"/>
    <lineage>
        <taxon>Eukaryota</taxon>
        <taxon>Sar</taxon>
        <taxon>Rhizaria</taxon>
        <taxon>Cercozoa</taxon>
        <taxon>Chlorarachniophyceae</taxon>
        <taxon>Lotharella</taxon>
    </lineage>
</organism>
<comment type="similarity">
    <text evidence="1">Belongs to the globin family.</text>
</comment>
<evidence type="ECO:0000313" key="4">
    <source>
        <dbReference type="EMBL" id="CAE0645808.1"/>
    </source>
</evidence>
<gene>
    <name evidence="4" type="ORF">LGLO00237_LOCUS1467</name>
</gene>
<dbReference type="InterPro" id="IPR009050">
    <property type="entry name" value="Globin-like_sf"/>
</dbReference>
<protein>
    <recommendedName>
        <fullName evidence="3">Globin domain-containing protein</fullName>
    </recommendedName>
</protein>
<dbReference type="Pfam" id="PF00042">
    <property type="entry name" value="Globin"/>
    <property type="match status" value="1"/>
</dbReference>
<dbReference type="EMBL" id="HBIV01002143">
    <property type="protein sequence ID" value="CAE0645808.1"/>
    <property type="molecule type" value="Transcribed_RNA"/>
</dbReference>
<keyword evidence="1" id="KW-0408">Iron</keyword>
<dbReference type="GO" id="GO:0020037">
    <property type="term" value="F:heme binding"/>
    <property type="evidence" value="ECO:0007669"/>
    <property type="project" value="InterPro"/>
</dbReference>
<dbReference type="SUPFAM" id="SSF46458">
    <property type="entry name" value="Globin-like"/>
    <property type="match status" value="1"/>
</dbReference>